<keyword evidence="1 3" id="KW-0378">Hydrolase</keyword>
<dbReference type="Gene3D" id="3.20.20.80">
    <property type="entry name" value="Glycosidases"/>
    <property type="match status" value="1"/>
</dbReference>
<evidence type="ECO:0000259" key="5">
    <source>
        <dbReference type="Pfam" id="PF00150"/>
    </source>
</evidence>
<feature type="chain" id="PRO_5011579027" evidence="4">
    <location>
        <begin position="19"/>
        <end position="330"/>
    </location>
</feature>
<evidence type="ECO:0000256" key="3">
    <source>
        <dbReference type="RuleBase" id="RU361153"/>
    </source>
</evidence>
<dbReference type="Proteomes" id="UP000199673">
    <property type="component" value="Unassembled WGS sequence"/>
</dbReference>
<organism evidence="6 7">
    <name type="scientific">Algoriphagus locisalis</name>
    <dbReference type="NCBI Taxonomy" id="305507"/>
    <lineage>
        <taxon>Bacteria</taxon>
        <taxon>Pseudomonadati</taxon>
        <taxon>Bacteroidota</taxon>
        <taxon>Cytophagia</taxon>
        <taxon>Cytophagales</taxon>
        <taxon>Cyclobacteriaceae</taxon>
        <taxon>Algoriphagus</taxon>
    </lineage>
</organism>
<dbReference type="InterPro" id="IPR017853">
    <property type="entry name" value="GH"/>
</dbReference>
<dbReference type="InterPro" id="IPR001547">
    <property type="entry name" value="Glyco_hydro_5"/>
</dbReference>
<gene>
    <name evidence="6" type="ORF">SAMN04489724_1199</name>
</gene>
<dbReference type="PANTHER" id="PTHR34142:SF1">
    <property type="entry name" value="GLYCOSIDE HYDROLASE FAMILY 5 DOMAIN-CONTAINING PROTEIN"/>
    <property type="match status" value="1"/>
</dbReference>
<accession>A0A1I6YSX3</accession>
<dbReference type="RefSeq" id="WP_091691733.1">
    <property type="nucleotide sequence ID" value="NZ_FPBF01000001.1"/>
</dbReference>
<dbReference type="InterPro" id="IPR018087">
    <property type="entry name" value="Glyco_hydro_5_CS"/>
</dbReference>
<evidence type="ECO:0000256" key="1">
    <source>
        <dbReference type="ARBA" id="ARBA00022801"/>
    </source>
</evidence>
<dbReference type="GO" id="GO:0000272">
    <property type="term" value="P:polysaccharide catabolic process"/>
    <property type="evidence" value="ECO:0007669"/>
    <property type="project" value="InterPro"/>
</dbReference>
<dbReference type="PROSITE" id="PS00659">
    <property type="entry name" value="GLYCOSYL_HYDROL_F5"/>
    <property type="match status" value="1"/>
</dbReference>
<dbReference type="Pfam" id="PF00150">
    <property type="entry name" value="Cellulase"/>
    <property type="match status" value="1"/>
</dbReference>
<evidence type="ECO:0000313" key="6">
    <source>
        <dbReference type="EMBL" id="SFT53533.1"/>
    </source>
</evidence>
<keyword evidence="4" id="KW-0732">Signal</keyword>
<evidence type="ECO:0000313" key="7">
    <source>
        <dbReference type="Proteomes" id="UP000199673"/>
    </source>
</evidence>
<evidence type="ECO:0000256" key="2">
    <source>
        <dbReference type="ARBA" id="ARBA00023295"/>
    </source>
</evidence>
<dbReference type="PROSITE" id="PS51257">
    <property type="entry name" value="PROKAR_LIPOPROTEIN"/>
    <property type="match status" value="1"/>
</dbReference>
<dbReference type="SUPFAM" id="SSF51445">
    <property type="entry name" value="(Trans)glycosidases"/>
    <property type="match status" value="1"/>
</dbReference>
<feature type="signal peptide" evidence="4">
    <location>
        <begin position="1"/>
        <end position="18"/>
    </location>
</feature>
<comment type="similarity">
    <text evidence="3">Belongs to the glycosyl hydrolase 5 (cellulase A) family.</text>
</comment>
<proteinExistence type="inferred from homology"/>
<dbReference type="GO" id="GO:0004553">
    <property type="term" value="F:hydrolase activity, hydrolyzing O-glycosyl compounds"/>
    <property type="evidence" value="ECO:0007669"/>
    <property type="project" value="InterPro"/>
</dbReference>
<feature type="domain" description="Glycoside hydrolase family 5" evidence="5">
    <location>
        <begin position="51"/>
        <end position="292"/>
    </location>
</feature>
<sequence>MKKILILVGLILSSCSEASIPDPAPPIITPEPAGEVQYFGQLKVADGKLTDSEGEPVILRGVSFGWHNWWPRFYNTSAVKFLKSDWNANLVRAAMGVGPEGAYLDNPEFALQKIKAVVEAAIAEDMYVIIDWHSHELYPEDAKAFFIEMAQTYGDNPHVIYELFNEPDYETWEEVKAYSEEIIAEIRKYDPDNLILVGSPTWSQDIHLVAQNPILNQENIMYVLHFYAATHKDYLRERAEKAVLEGLPIFVTECAGMEATGDGPIDTASWNAWLSWMESRKISFATWSIADKDETCSMLLPAASSDGNWTESQIKPWGAAVKKALEKNLE</sequence>
<dbReference type="OrthoDB" id="154460at2"/>
<dbReference type="STRING" id="305507.SAMN04489724_1199"/>
<dbReference type="EMBL" id="FPBF01000001">
    <property type="protein sequence ID" value="SFT53533.1"/>
    <property type="molecule type" value="Genomic_DNA"/>
</dbReference>
<dbReference type="AlphaFoldDB" id="A0A1I6YSX3"/>
<dbReference type="PANTHER" id="PTHR34142">
    <property type="entry name" value="ENDO-BETA-1,4-GLUCANASE A"/>
    <property type="match status" value="1"/>
</dbReference>
<keyword evidence="7" id="KW-1185">Reference proteome</keyword>
<keyword evidence="2 3" id="KW-0326">Glycosidase</keyword>
<evidence type="ECO:0000256" key="4">
    <source>
        <dbReference type="SAM" id="SignalP"/>
    </source>
</evidence>
<reference evidence="7" key="1">
    <citation type="submission" date="2016-10" db="EMBL/GenBank/DDBJ databases">
        <authorList>
            <person name="Varghese N."/>
            <person name="Submissions S."/>
        </authorList>
    </citation>
    <scope>NUCLEOTIDE SEQUENCE [LARGE SCALE GENOMIC DNA]</scope>
    <source>
        <strain evidence="7">DSM 23445</strain>
    </source>
</reference>
<protein>
    <submittedName>
        <fullName evidence="6">Endoglucanase</fullName>
    </submittedName>
</protein>
<name>A0A1I6YSX3_9BACT</name>